<protein>
    <submittedName>
        <fullName evidence="1">Uncharacterized protein</fullName>
    </submittedName>
</protein>
<proteinExistence type="predicted"/>
<organism evidence="1">
    <name type="scientific">bioreactor metagenome</name>
    <dbReference type="NCBI Taxonomy" id="1076179"/>
    <lineage>
        <taxon>unclassified sequences</taxon>
        <taxon>metagenomes</taxon>
        <taxon>ecological metagenomes</taxon>
    </lineage>
</organism>
<reference evidence="1" key="1">
    <citation type="submission" date="2019-08" db="EMBL/GenBank/DDBJ databases">
        <authorList>
            <person name="Kucharzyk K."/>
            <person name="Murdoch R.W."/>
            <person name="Higgins S."/>
            <person name="Loffler F."/>
        </authorList>
    </citation>
    <scope>NUCLEOTIDE SEQUENCE</scope>
</reference>
<evidence type="ECO:0000313" key="1">
    <source>
        <dbReference type="EMBL" id="MPN39942.1"/>
    </source>
</evidence>
<sequence>MFDDSMGWSIDDFTVHTILMEAESRDDADAIAGRKLTHVVSHGFNNARSLIAQTSREFGLVNILAVTIHNFRTVNADCAYAYLNFIRTRSQNWHILYCQDVSVAWLIKNHDLRHSKPL</sequence>
<name>A0A645HNB5_9ZZZZ</name>
<comment type="caution">
    <text evidence="1">The sequence shown here is derived from an EMBL/GenBank/DDBJ whole genome shotgun (WGS) entry which is preliminary data.</text>
</comment>
<gene>
    <name evidence="1" type="ORF">SDC9_187476</name>
</gene>
<accession>A0A645HNB5</accession>
<dbReference type="AlphaFoldDB" id="A0A645HNB5"/>
<dbReference type="EMBL" id="VSSQ01096058">
    <property type="protein sequence ID" value="MPN39942.1"/>
    <property type="molecule type" value="Genomic_DNA"/>
</dbReference>